<reference evidence="2" key="1">
    <citation type="submission" date="2020-08" db="EMBL/GenBank/DDBJ databases">
        <title>Genome public.</title>
        <authorList>
            <person name="Liu C."/>
            <person name="Sun Q."/>
        </authorList>
    </citation>
    <scope>NUCLEOTIDE SEQUENCE</scope>
    <source>
        <strain evidence="2">N12</strain>
    </source>
</reference>
<feature type="transmembrane region" description="Helical" evidence="1">
    <location>
        <begin position="242"/>
        <end position="259"/>
    </location>
</feature>
<dbReference type="AlphaFoldDB" id="A0A926IPN0"/>
<evidence type="ECO:0000256" key="1">
    <source>
        <dbReference type="SAM" id="Phobius"/>
    </source>
</evidence>
<dbReference type="RefSeq" id="WP_262433074.1">
    <property type="nucleotide sequence ID" value="NZ_JACRTF010000001.1"/>
</dbReference>
<gene>
    <name evidence="2" type="ORF">H8744_01085</name>
</gene>
<keyword evidence="1" id="KW-0812">Transmembrane</keyword>
<feature type="transmembrane region" description="Helical" evidence="1">
    <location>
        <begin position="159"/>
        <end position="183"/>
    </location>
</feature>
<dbReference type="InterPro" id="IPR049458">
    <property type="entry name" value="EpsG-like"/>
</dbReference>
<sequence>MILYISAFVFSFLSQFSTQLRVNKQWKFLFLFLLGVFLCSGYMTGTDWRSYEPMYEKIDFSNLFFDYYAEPGYYIYMLLFKMFGIGFWPFFIFTKVICYVIFIKKLIYYSGKYFYLSLTFFIPWFGIYLFIDNPMRNLLAITVFICSIKYILEREKGKYFFMIFLAASFHVSSLIFLLFYFIGNSRVRTNVYIIYFVLFNLVFANREPLIKVIDLLFGNIPYIAYKINAYVVEHNEAAEGRLLSLGMLFHILFFVLLLWKRKLIESMPFGTFIFNCSICYLILYRLSTTIEIFSRFQLFLSLFYCISISFLINAFSKRSRTIYAFYLLLLAFIANTKIFADERYIPYTNYFSYFINGDLPSYKERAAFNYRYSPYAKE</sequence>
<feature type="transmembrane region" description="Helical" evidence="1">
    <location>
        <begin position="296"/>
        <end position="315"/>
    </location>
</feature>
<comment type="caution">
    <text evidence="2">The sequence shown here is derived from an EMBL/GenBank/DDBJ whole genome shotgun (WGS) entry which is preliminary data.</text>
</comment>
<feature type="transmembrane region" description="Helical" evidence="1">
    <location>
        <begin position="28"/>
        <end position="45"/>
    </location>
</feature>
<dbReference type="EMBL" id="JACRTF010000001">
    <property type="protein sequence ID" value="MBC8591853.1"/>
    <property type="molecule type" value="Genomic_DNA"/>
</dbReference>
<feature type="transmembrane region" description="Helical" evidence="1">
    <location>
        <begin position="113"/>
        <end position="131"/>
    </location>
</feature>
<organism evidence="2 3">
    <name type="scientific">Jilunia laotingensis</name>
    <dbReference type="NCBI Taxonomy" id="2763675"/>
    <lineage>
        <taxon>Bacteria</taxon>
        <taxon>Pseudomonadati</taxon>
        <taxon>Bacteroidota</taxon>
        <taxon>Bacteroidia</taxon>
        <taxon>Bacteroidales</taxon>
        <taxon>Bacteroidaceae</taxon>
        <taxon>Jilunia</taxon>
    </lineage>
</organism>
<keyword evidence="1" id="KW-0472">Membrane</keyword>
<evidence type="ECO:0000313" key="2">
    <source>
        <dbReference type="EMBL" id="MBC8591853.1"/>
    </source>
</evidence>
<feature type="transmembrane region" description="Helical" evidence="1">
    <location>
        <begin position="322"/>
        <end position="340"/>
    </location>
</feature>
<feature type="transmembrane region" description="Helical" evidence="1">
    <location>
        <begin position="73"/>
        <end position="101"/>
    </location>
</feature>
<accession>A0A926IPN0</accession>
<evidence type="ECO:0000313" key="3">
    <source>
        <dbReference type="Proteomes" id="UP000651085"/>
    </source>
</evidence>
<feature type="transmembrane region" description="Helical" evidence="1">
    <location>
        <begin position="266"/>
        <end position="284"/>
    </location>
</feature>
<protein>
    <submittedName>
        <fullName evidence="2">EpsG family protein</fullName>
    </submittedName>
</protein>
<dbReference type="Proteomes" id="UP000651085">
    <property type="component" value="Unassembled WGS sequence"/>
</dbReference>
<name>A0A926IPN0_9BACT</name>
<keyword evidence="1" id="KW-1133">Transmembrane helix</keyword>
<dbReference type="Pfam" id="PF14897">
    <property type="entry name" value="EpsG"/>
    <property type="match status" value="1"/>
</dbReference>
<keyword evidence="3" id="KW-1185">Reference proteome</keyword>
<feature type="transmembrane region" description="Helical" evidence="1">
    <location>
        <begin position="189"/>
        <end position="205"/>
    </location>
</feature>
<proteinExistence type="predicted"/>